<accession>A0A9P8PQT5</accession>
<dbReference type="OrthoDB" id="8062037at2759"/>
<dbReference type="SUPFAM" id="SSF57850">
    <property type="entry name" value="RING/U-box"/>
    <property type="match status" value="1"/>
</dbReference>
<feature type="region of interest" description="Disordered" evidence="7">
    <location>
        <begin position="140"/>
        <end position="160"/>
    </location>
</feature>
<feature type="region of interest" description="Disordered" evidence="7">
    <location>
        <begin position="245"/>
        <end position="306"/>
    </location>
</feature>
<dbReference type="Proteomes" id="UP000788993">
    <property type="component" value="Unassembled WGS sequence"/>
</dbReference>
<dbReference type="GO" id="GO:0012505">
    <property type="term" value="C:endomembrane system"/>
    <property type="evidence" value="ECO:0007669"/>
    <property type="project" value="TreeGrafter"/>
</dbReference>
<sequence>MNNDNNQPQPNQNNPPGISFAFDIFPLEFNRTSPAPGSAESPIALMMRNFVEILNRPSKHKHATKDAIDSLKPIPLAELPESEKQCPICFEPFEEYSEKRESNTEQKKAVDLPSFFDGYDASDPDLTFPTDQTATHEVAYNPGEEIPTQPAEKPEDKSEDAHYPVKLDQCGHIFGKACVAEWLKSNVSCPLCRREIAPEMTESPSPSFNLVFYPVALTEAFVPISWSGPLRMGYALSDPPINFPAQGEGFSMGRRTGPEAPAPEPQERAQTPDRTGSGGPTRNNASRTVRSHPYTRPSSNSSESEG</sequence>
<protein>
    <recommendedName>
        <fullName evidence="8">RING-type domain-containing protein</fullName>
    </recommendedName>
</protein>
<evidence type="ECO:0000256" key="4">
    <source>
        <dbReference type="ARBA" id="ARBA00022786"/>
    </source>
</evidence>
<dbReference type="EMBL" id="JAEUBD010000146">
    <property type="protein sequence ID" value="KAH3676607.1"/>
    <property type="molecule type" value="Genomic_DNA"/>
</dbReference>
<evidence type="ECO:0000256" key="2">
    <source>
        <dbReference type="ARBA" id="ARBA00022723"/>
    </source>
</evidence>
<keyword evidence="4" id="KW-0833">Ubl conjugation pathway</keyword>
<evidence type="ECO:0000256" key="1">
    <source>
        <dbReference type="ARBA" id="ARBA00004906"/>
    </source>
</evidence>
<evidence type="ECO:0000256" key="7">
    <source>
        <dbReference type="SAM" id="MobiDB-lite"/>
    </source>
</evidence>
<dbReference type="GO" id="GO:0008270">
    <property type="term" value="F:zinc ion binding"/>
    <property type="evidence" value="ECO:0007669"/>
    <property type="project" value="UniProtKB-KW"/>
</dbReference>
<feature type="domain" description="RING-type" evidence="8">
    <location>
        <begin position="170"/>
        <end position="193"/>
    </location>
</feature>
<keyword evidence="3 6" id="KW-0863">Zinc-finger</keyword>
<dbReference type="InterPro" id="IPR013083">
    <property type="entry name" value="Znf_RING/FYVE/PHD"/>
</dbReference>
<dbReference type="Gene3D" id="3.30.40.10">
    <property type="entry name" value="Zinc/RING finger domain, C3HC4 (zinc finger)"/>
    <property type="match status" value="1"/>
</dbReference>
<dbReference type="PROSITE" id="PS50089">
    <property type="entry name" value="ZF_RING_2"/>
    <property type="match status" value="1"/>
</dbReference>
<dbReference type="Pfam" id="PF12678">
    <property type="entry name" value="zf-rbx1"/>
    <property type="match status" value="1"/>
</dbReference>
<keyword evidence="2" id="KW-0479">Metal-binding</keyword>
<reference evidence="9" key="2">
    <citation type="submission" date="2021-01" db="EMBL/GenBank/DDBJ databases">
        <authorList>
            <person name="Schikora-Tamarit M.A."/>
        </authorList>
    </citation>
    <scope>NUCLEOTIDE SEQUENCE</scope>
    <source>
        <strain evidence="9">NCAIM Y.01608</strain>
    </source>
</reference>
<dbReference type="PANTHER" id="PTHR22763">
    <property type="entry name" value="RING ZINC FINGER PROTEIN"/>
    <property type="match status" value="1"/>
</dbReference>
<organism evidence="9 10">
    <name type="scientific">Ogataea polymorpha</name>
    <dbReference type="NCBI Taxonomy" id="460523"/>
    <lineage>
        <taxon>Eukaryota</taxon>
        <taxon>Fungi</taxon>
        <taxon>Dikarya</taxon>
        <taxon>Ascomycota</taxon>
        <taxon>Saccharomycotina</taxon>
        <taxon>Pichiomycetes</taxon>
        <taxon>Pichiales</taxon>
        <taxon>Pichiaceae</taxon>
        <taxon>Ogataea</taxon>
    </lineage>
</organism>
<keyword evidence="5" id="KW-0862">Zinc</keyword>
<evidence type="ECO:0000259" key="8">
    <source>
        <dbReference type="PROSITE" id="PS50089"/>
    </source>
</evidence>
<feature type="compositionally biased region" description="Polar residues" evidence="7">
    <location>
        <begin position="296"/>
        <end position="306"/>
    </location>
</feature>
<dbReference type="GO" id="GO:0061630">
    <property type="term" value="F:ubiquitin protein ligase activity"/>
    <property type="evidence" value="ECO:0007669"/>
    <property type="project" value="TreeGrafter"/>
</dbReference>
<evidence type="ECO:0000256" key="3">
    <source>
        <dbReference type="ARBA" id="ARBA00022771"/>
    </source>
</evidence>
<dbReference type="InterPro" id="IPR050731">
    <property type="entry name" value="HRD1_E3_ubiq-ligases"/>
</dbReference>
<evidence type="ECO:0000313" key="10">
    <source>
        <dbReference type="Proteomes" id="UP000788993"/>
    </source>
</evidence>
<comment type="caution">
    <text evidence="9">The sequence shown here is derived from an EMBL/GenBank/DDBJ whole genome shotgun (WGS) entry which is preliminary data.</text>
</comment>
<dbReference type="GO" id="GO:0043161">
    <property type="term" value="P:proteasome-mediated ubiquitin-dependent protein catabolic process"/>
    <property type="evidence" value="ECO:0007669"/>
    <property type="project" value="TreeGrafter"/>
</dbReference>
<keyword evidence="10" id="KW-1185">Reference proteome</keyword>
<name>A0A9P8PQT5_9ASCO</name>
<comment type="pathway">
    <text evidence="1">Protein modification; protein ubiquitination.</text>
</comment>
<evidence type="ECO:0000256" key="6">
    <source>
        <dbReference type="PROSITE-ProRule" id="PRU00175"/>
    </source>
</evidence>
<evidence type="ECO:0000256" key="5">
    <source>
        <dbReference type="ARBA" id="ARBA00022833"/>
    </source>
</evidence>
<evidence type="ECO:0000313" key="9">
    <source>
        <dbReference type="EMBL" id="KAH3676607.1"/>
    </source>
</evidence>
<gene>
    <name evidence="9" type="ORF">OGATHE_001096</name>
</gene>
<dbReference type="InterPro" id="IPR001841">
    <property type="entry name" value="Znf_RING"/>
</dbReference>
<proteinExistence type="predicted"/>
<dbReference type="AlphaFoldDB" id="A0A9P8PQT5"/>
<reference evidence="9" key="1">
    <citation type="journal article" date="2021" name="Open Biol.">
        <title>Shared evolutionary footprints suggest mitochondrial oxidative damage underlies multiple complex I losses in fungi.</title>
        <authorList>
            <person name="Schikora-Tamarit M.A."/>
            <person name="Marcet-Houben M."/>
            <person name="Nosek J."/>
            <person name="Gabaldon T."/>
        </authorList>
    </citation>
    <scope>NUCLEOTIDE SEQUENCE</scope>
    <source>
        <strain evidence="9">NCAIM Y.01608</strain>
    </source>
</reference>
<dbReference type="InterPro" id="IPR024766">
    <property type="entry name" value="Znf_RING_H2"/>
</dbReference>